<name>A0ABN3YUJ6_FIBSS</name>
<dbReference type="Proteomes" id="UP000001497">
    <property type="component" value="Chromosome"/>
</dbReference>
<gene>
    <name evidence="1" type="ordered locus">Fisuc_1691</name>
</gene>
<protein>
    <recommendedName>
        <fullName evidence="3">Lipoprotein</fullName>
    </recommendedName>
</protein>
<organism evidence="1 2">
    <name type="scientific">Fibrobacter succinogenes (strain ATCC 19169 / S85)</name>
    <dbReference type="NCBI Taxonomy" id="59374"/>
    <lineage>
        <taxon>Bacteria</taxon>
        <taxon>Pseudomonadati</taxon>
        <taxon>Fibrobacterota</taxon>
        <taxon>Fibrobacteria</taxon>
        <taxon>Fibrobacterales</taxon>
        <taxon>Fibrobacteraceae</taxon>
        <taxon>Fibrobacter</taxon>
    </lineage>
</organism>
<accession>A0ABN3YUJ6</accession>
<evidence type="ECO:0000313" key="2">
    <source>
        <dbReference type="Proteomes" id="UP000001497"/>
    </source>
</evidence>
<keyword evidence="2" id="KW-1185">Reference proteome</keyword>
<evidence type="ECO:0008006" key="3">
    <source>
        <dbReference type="Google" id="ProtNLM"/>
    </source>
</evidence>
<reference evidence="1" key="1">
    <citation type="submission" date="2009-10" db="EMBL/GenBank/DDBJ databases">
        <title>Complete sequence of Fibrobacter succinogenes subsp. succinogenes S85.</title>
        <authorList>
            <consortium name="US DOE Joint Genome Institute"/>
            <person name="Lucas S."/>
            <person name="Copeland A."/>
            <person name="Lapidus A."/>
            <person name="Glavina del Rio T."/>
            <person name="Tice H."/>
            <person name="Bruce D."/>
            <person name="Goodwin L."/>
            <person name="Pitluck S."/>
            <person name="Chertkov O."/>
            <person name="Detter J.C."/>
            <person name="Han C."/>
            <person name="Tapia R."/>
            <person name="Larimer F."/>
            <person name="Land M."/>
            <person name="Hauser L."/>
            <person name="Kyrpides N."/>
            <person name="Mikhailova N."/>
            <person name="Weimer P.J."/>
            <person name="Stevenson D.M."/>
            <person name="Boyum J."/>
            <person name="Brumm P.I."/>
            <person name="Mead D."/>
        </authorList>
    </citation>
    <scope>NUCLEOTIDE SEQUENCE [LARGE SCALE GENOMIC DNA]</scope>
    <source>
        <strain evidence="1">S85</strain>
    </source>
</reference>
<evidence type="ECO:0000313" key="1">
    <source>
        <dbReference type="EMBL" id="ACX75286.1"/>
    </source>
</evidence>
<sequence>MGLAITFILKKRKNMENISKMEMANALFNKPYIKTEKKFFGFKTNVTYTKTNSPVVGICLEFSPTEGQKVQTIVEASLESLDATIQREGRPKTSDNGNYRLNLCYSQDREFAALHLQQFSGFEYHNVGGIRFAEGDEAHKLLAVFLK</sequence>
<proteinExistence type="predicted"/>
<dbReference type="EMBL" id="CP001792">
    <property type="protein sequence ID" value="ACX75286.1"/>
    <property type="molecule type" value="Genomic_DNA"/>
</dbReference>